<evidence type="ECO:0000313" key="3">
    <source>
        <dbReference type="Proteomes" id="UP000054821"/>
    </source>
</evidence>
<dbReference type="RefSeq" id="XP_024405136.1">
    <property type="nucleotide sequence ID" value="XM_024550116.1"/>
</dbReference>
<dbReference type="STRING" id="398673.A0A2P4ZH07"/>
<feature type="region of interest" description="Disordered" evidence="1">
    <location>
        <begin position="78"/>
        <end position="138"/>
    </location>
</feature>
<feature type="compositionally biased region" description="Polar residues" evidence="1">
    <location>
        <begin position="78"/>
        <end position="91"/>
    </location>
</feature>
<protein>
    <submittedName>
        <fullName evidence="2">Uncharacterized protein</fullName>
    </submittedName>
</protein>
<comment type="caution">
    <text evidence="2">The sequence shown here is derived from an EMBL/GenBank/DDBJ whole genome shotgun (WGS) entry which is preliminary data.</text>
</comment>
<gene>
    <name evidence="2" type="ORF">TGAM01_v207519</name>
</gene>
<keyword evidence="3" id="KW-1185">Reference proteome</keyword>
<dbReference type="Proteomes" id="UP000054821">
    <property type="component" value="Unassembled WGS sequence"/>
</dbReference>
<evidence type="ECO:0000313" key="2">
    <source>
        <dbReference type="EMBL" id="PON23575.1"/>
    </source>
</evidence>
<sequence>MKATNVTLLVYTASVIEAATAATRLDFLHHRHQRRLFQTNSTLKGVQDGLSPTGNIAVETTFLESTATVYSKISTSQTTAAPPTQYNATERSFSYSRPPSISSSPSIAPLTSAEVNFNGTTVPPATESTNETKEPSRLSTPMYSLFTNSSATARGNVDASGYSSAVPTTGGNFNNIPTNSSLLTTTSIEPCTSLPSDRAVTEYSIVYTTTVTFYGNSTDYTPPYSPMKTPNYCSPTGEALITFYSTTHVSNSTATETVATLTTASPTADIGVPALVAPIPAITFSFDLPEILTQAPDATGGDEGGIIITIKPYRSFTRRIITFITTDKNPAVVFSPEPTPDFSPTWITGIGDGVHKTMDVIDSLPTASPISNNLIGSVKRPPVPTFQVTAGGDEVIINEQTISGLKPSQTTTITVGTDVFTIFPTAIVGFGSTVTKPAPQETSSPTSAITSGVLGGVSVIISGTKAVVDGITLSISPQLATTTINGHKVALGTGTIAVGPETLVFQNPSPRPTHEIITGGEMITAIGSSIIVLHSTTITYGAKIAPKQTTVSGETILIGPRGVSFHGTTLGGPSANSTNTEYEIVGGVTVGKLSPSLVVVNGVTYSINKDGDLNNMETTIIANQTITIGPNGLILSSQTLTYPGSSVTATLSPSMPDFPAETAGQSGDEESGAFSIRLKLSVLYVCLAGVGVWVFV</sequence>
<feature type="compositionally biased region" description="Low complexity" evidence="1">
    <location>
        <begin position="92"/>
        <end position="112"/>
    </location>
</feature>
<dbReference type="GeneID" id="29985635"/>
<accession>A0A2P4ZH07</accession>
<feature type="compositionally biased region" description="Polar residues" evidence="1">
    <location>
        <begin position="113"/>
        <end position="129"/>
    </location>
</feature>
<evidence type="ECO:0000256" key="1">
    <source>
        <dbReference type="SAM" id="MobiDB-lite"/>
    </source>
</evidence>
<dbReference type="AlphaFoldDB" id="A0A2P4ZH07"/>
<proteinExistence type="predicted"/>
<reference evidence="2 3" key="1">
    <citation type="journal article" date="2016" name="Genome Announc.">
        <title>Draft Whole-Genome Sequence of Trichoderma gamsii T6085, a Promising Biocontrol Agent of Fusarium Head Blight on Wheat.</title>
        <authorList>
            <person name="Baroncelli R."/>
            <person name="Zapparata A."/>
            <person name="Piaggeschi G."/>
            <person name="Sarrocco S."/>
            <person name="Vannacci G."/>
        </authorList>
    </citation>
    <scope>NUCLEOTIDE SEQUENCE [LARGE SCALE GENOMIC DNA]</scope>
    <source>
        <strain evidence="2 3">T6085</strain>
    </source>
</reference>
<dbReference type="EMBL" id="JPDN02000028">
    <property type="protein sequence ID" value="PON23575.1"/>
    <property type="molecule type" value="Genomic_DNA"/>
</dbReference>
<organism evidence="2 3">
    <name type="scientific">Trichoderma gamsii</name>
    <dbReference type="NCBI Taxonomy" id="398673"/>
    <lineage>
        <taxon>Eukaryota</taxon>
        <taxon>Fungi</taxon>
        <taxon>Dikarya</taxon>
        <taxon>Ascomycota</taxon>
        <taxon>Pezizomycotina</taxon>
        <taxon>Sordariomycetes</taxon>
        <taxon>Hypocreomycetidae</taxon>
        <taxon>Hypocreales</taxon>
        <taxon>Hypocreaceae</taxon>
        <taxon>Trichoderma</taxon>
    </lineage>
</organism>
<name>A0A2P4ZH07_9HYPO</name>